<dbReference type="PROSITE" id="PS50404">
    <property type="entry name" value="GST_NTER"/>
    <property type="match status" value="1"/>
</dbReference>
<dbReference type="SUPFAM" id="SSF47616">
    <property type="entry name" value="GST C-terminal domain-like"/>
    <property type="match status" value="1"/>
</dbReference>
<comment type="caution">
    <text evidence="3">The sequence shown here is derived from an EMBL/GenBank/DDBJ whole genome shotgun (WGS) entry which is preliminary data.</text>
</comment>
<dbReference type="PROSITE" id="PS50405">
    <property type="entry name" value="GST_CTER"/>
    <property type="match status" value="1"/>
</dbReference>
<dbReference type="Pfam" id="PF13417">
    <property type="entry name" value="GST_N_3"/>
    <property type="match status" value="1"/>
</dbReference>
<dbReference type="SUPFAM" id="SSF52833">
    <property type="entry name" value="Thioredoxin-like"/>
    <property type="match status" value="1"/>
</dbReference>
<gene>
    <name evidence="3" type="ORF">J0A65_12085</name>
</gene>
<evidence type="ECO:0000313" key="3">
    <source>
        <dbReference type="EMBL" id="MBN7820609.1"/>
    </source>
</evidence>
<proteinExistence type="predicted"/>
<evidence type="ECO:0000313" key="4">
    <source>
        <dbReference type="Proteomes" id="UP000663992"/>
    </source>
</evidence>
<dbReference type="EMBL" id="JAFKCS010000010">
    <property type="protein sequence ID" value="MBN7820609.1"/>
    <property type="molecule type" value="Genomic_DNA"/>
</dbReference>
<dbReference type="Proteomes" id="UP000663992">
    <property type="component" value="Unassembled WGS sequence"/>
</dbReference>
<dbReference type="InterPro" id="IPR004046">
    <property type="entry name" value="GST_C"/>
</dbReference>
<dbReference type="InterPro" id="IPR010987">
    <property type="entry name" value="Glutathione-S-Trfase_C-like"/>
</dbReference>
<dbReference type="PANTHER" id="PTHR43968:SF6">
    <property type="entry name" value="GLUTATHIONE S-TRANSFERASE OMEGA"/>
    <property type="match status" value="1"/>
</dbReference>
<dbReference type="InterPro" id="IPR036282">
    <property type="entry name" value="Glutathione-S-Trfase_C_sf"/>
</dbReference>
<dbReference type="CDD" id="cd00299">
    <property type="entry name" value="GST_C_family"/>
    <property type="match status" value="1"/>
</dbReference>
<dbReference type="InterPro" id="IPR040079">
    <property type="entry name" value="Glutathione_S-Trfase"/>
</dbReference>
<dbReference type="Gene3D" id="1.20.1050.10">
    <property type="match status" value="1"/>
</dbReference>
<feature type="domain" description="GST C-terminal" evidence="2">
    <location>
        <begin position="89"/>
        <end position="217"/>
    </location>
</feature>
<dbReference type="Pfam" id="PF00043">
    <property type="entry name" value="GST_C"/>
    <property type="match status" value="1"/>
</dbReference>
<accession>A0ABS3CU20</accession>
<dbReference type="Gene3D" id="3.40.30.10">
    <property type="entry name" value="Glutaredoxin"/>
    <property type="match status" value="1"/>
</dbReference>
<dbReference type="RefSeq" id="WP_206594440.1">
    <property type="nucleotide sequence ID" value="NZ_JAFKCS010000010.1"/>
</dbReference>
<dbReference type="InterPro" id="IPR036249">
    <property type="entry name" value="Thioredoxin-like_sf"/>
</dbReference>
<dbReference type="InterPro" id="IPR004045">
    <property type="entry name" value="Glutathione_S-Trfase_N"/>
</dbReference>
<protein>
    <submittedName>
        <fullName evidence="3">Glutathione S-transferase family protein</fullName>
    </submittedName>
</protein>
<name>A0ABS3CU20_9ALTE</name>
<reference evidence="3 4" key="1">
    <citation type="submission" date="2021-03" db="EMBL/GenBank/DDBJ databases">
        <title>novel species isolated from a fishpond in China.</title>
        <authorList>
            <person name="Lu H."/>
            <person name="Cai Z."/>
        </authorList>
    </citation>
    <scope>NUCLEOTIDE SEQUENCE [LARGE SCALE GENOMIC DNA]</scope>
    <source>
        <strain evidence="3 4">Y57</strain>
    </source>
</reference>
<sequence>MTKVHIYSVAFSSFGRVAQLVCEEKQIPYSMGMAVNGEEVPFKGEQHHVWHPYGKIPVLLVDDKALCESTSIIRYLDAQFPGVKLTPQDPWLAAKLDERVQLLSSYINHALIRDYMLELIFPKGPDGTPRLDVMEANKPAALRALSLVETWLSEEAGYLFGSTFSLADAMALPSLYYVTQLKAPFSLVNEDSAIFRYVQRMKETHASCAKVLVPKQG</sequence>
<dbReference type="SFLD" id="SFLDS00019">
    <property type="entry name" value="Glutathione_Transferase_(cytos"/>
    <property type="match status" value="1"/>
</dbReference>
<dbReference type="PANTHER" id="PTHR43968">
    <property type="match status" value="1"/>
</dbReference>
<evidence type="ECO:0000259" key="2">
    <source>
        <dbReference type="PROSITE" id="PS50405"/>
    </source>
</evidence>
<organism evidence="3 4">
    <name type="scientific">Bowmanella yangjiangensis</name>
    <dbReference type="NCBI Taxonomy" id="2811230"/>
    <lineage>
        <taxon>Bacteria</taxon>
        <taxon>Pseudomonadati</taxon>
        <taxon>Pseudomonadota</taxon>
        <taxon>Gammaproteobacteria</taxon>
        <taxon>Alteromonadales</taxon>
        <taxon>Alteromonadaceae</taxon>
        <taxon>Bowmanella</taxon>
    </lineage>
</organism>
<dbReference type="InterPro" id="IPR050983">
    <property type="entry name" value="GST_Omega/HSP26"/>
</dbReference>
<keyword evidence="4" id="KW-1185">Reference proteome</keyword>
<evidence type="ECO:0000259" key="1">
    <source>
        <dbReference type="PROSITE" id="PS50404"/>
    </source>
</evidence>
<feature type="domain" description="GST N-terminal" evidence="1">
    <location>
        <begin position="2"/>
        <end position="84"/>
    </location>
</feature>
<dbReference type="CDD" id="cd00570">
    <property type="entry name" value="GST_N_family"/>
    <property type="match status" value="1"/>
</dbReference>